<organism evidence="5 6">
    <name type="scientific">Aureimonas populi</name>
    <dbReference type="NCBI Taxonomy" id="1701758"/>
    <lineage>
        <taxon>Bacteria</taxon>
        <taxon>Pseudomonadati</taxon>
        <taxon>Pseudomonadota</taxon>
        <taxon>Alphaproteobacteria</taxon>
        <taxon>Hyphomicrobiales</taxon>
        <taxon>Aurantimonadaceae</taxon>
        <taxon>Aureimonas</taxon>
    </lineage>
</organism>
<dbReference type="InterPro" id="IPR000524">
    <property type="entry name" value="Tscrpt_reg_HTH_GntR"/>
</dbReference>
<dbReference type="InterPro" id="IPR036388">
    <property type="entry name" value="WH-like_DNA-bd_sf"/>
</dbReference>
<dbReference type="InterPro" id="IPR011711">
    <property type="entry name" value="GntR_C"/>
</dbReference>
<name>A0ABW5CRE0_9HYPH</name>
<dbReference type="PROSITE" id="PS50949">
    <property type="entry name" value="HTH_GNTR"/>
    <property type="match status" value="1"/>
</dbReference>
<reference evidence="6" key="1">
    <citation type="journal article" date="2019" name="Int. J. Syst. Evol. Microbiol.">
        <title>The Global Catalogue of Microorganisms (GCM) 10K type strain sequencing project: providing services to taxonomists for standard genome sequencing and annotation.</title>
        <authorList>
            <consortium name="The Broad Institute Genomics Platform"/>
            <consortium name="The Broad Institute Genome Sequencing Center for Infectious Disease"/>
            <person name="Wu L."/>
            <person name="Ma J."/>
        </authorList>
    </citation>
    <scope>NUCLEOTIDE SEQUENCE [LARGE SCALE GENOMIC DNA]</scope>
    <source>
        <strain evidence="6">ZS-35-S2</strain>
    </source>
</reference>
<evidence type="ECO:0000256" key="1">
    <source>
        <dbReference type="ARBA" id="ARBA00023015"/>
    </source>
</evidence>
<sequence length="331" mass="36335">MSRLPQTTERLPLFRSAAETIRLNIDEGTLSPGLVLLEGPIARLLNISRSSVKRALALLEADGLVSRFDGRGYLVGPPGHPLAPVRADLDALDLVIDEPGAEGHARPSWKRVHDRLEGDIASCLVFGRYRIVENDLADHFKVSRTMIRDVLGRLQERGMVAKNSTSRWFTVPLTARSIRDKFELRVILEGAALRAAAPFVDRLALRALCSRMEAAERTVTTPEAWFDLVESFASLAILPAPNGDVRRLVASNRKMLRASQRALFALGLPADTSSIRELRMISELILADSEAGAARMLETHLAKACERTIAQLKIVAVLPHPGHLAPYLIAA</sequence>
<evidence type="ECO:0000313" key="5">
    <source>
        <dbReference type="EMBL" id="MFD2239382.1"/>
    </source>
</evidence>
<proteinExistence type="predicted"/>
<dbReference type="Pfam" id="PF00392">
    <property type="entry name" value="GntR"/>
    <property type="match status" value="1"/>
</dbReference>
<dbReference type="Gene3D" id="1.20.120.530">
    <property type="entry name" value="GntR ligand-binding domain-like"/>
    <property type="match status" value="1"/>
</dbReference>
<dbReference type="PANTHER" id="PTHR43537:SF5">
    <property type="entry name" value="UXU OPERON TRANSCRIPTIONAL REGULATOR"/>
    <property type="match status" value="1"/>
</dbReference>
<evidence type="ECO:0000313" key="6">
    <source>
        <dbReference type="Proteomes" id="UP001597371"/>
    </source>
</evidence>
<protein>
    <submittedName>
        <fullName evidence="5">GntR family transcriptional regulator</fullName>
    </submittedName>
</protein>
<keyword evidence="2" id="KW-0238">DNA-binding</keyword>
<keyword evidence="6" id="KW-1185">Reference proteome</keyword>
<dbReference type="InterPro" id="IPR008920">
    <property type="entry name" value="TF_FadR/GntR_C"/>
</dbReference>
<dbReference type="SUPFAM" id="SSF46785">
    <property type="entry name" value="Winged helix' DNA-binding domain"/>
    <property type="match status" value="2"/>
</dbReference>
<evidence type="ECO:0000256" key="3">
    <source>
        <dbReference type="ARBA" id="ARBA00023163"/>
    </source>
</evidence>
<gene>
    <name evidence="5" type="ORF">ACFSKQ_18185</name>
</gene>
<dbReference type="SMART" id="SM00895">
    <property type="entry name" value="FCD"/>
    <property type="match status" value="1"/>
</dbReference>
<evidence type="ECO:0000259" key="4">
    <source>
        <dbReference type="PROSITE" id="PS50949"/>
    </source>
</evidence>
<feature type="domain" description="HTH gntR-type" evidence="4">
    <location>
        <begin position="11"/>
        <end position="78"/>
    </location>
</feature>
<comment type="caution">
    <text evidence="5">The sequence shown here is derived from an EMBL/GenBank/DDBJ whole genome shotgun (WGS) entry which is preliminary data.</text>
</comment>
<dbReference type="Pfam" id="PF07729">
    <property type="entry name" value="FCD"/>
    <property type="match status" value="1"/>
</dbReference>
<dbReference type="SMART" id="SM00345">
    <property type="entry name" value="HTH_GNTR"/>
    <property type="match status" value="2"/>
</dbReference>
<dbReference type="Proteomes" id="UP001597371">
    <property type="component" value="Unassembled WGS sequence"/>
</dbReference>
<keyword evidence="1" id="KW-0805">Transcription regulation</keyword>
<evidence type="ECO:0000256" key="2">
    <source>
        <dbReference type="ARBA" id="ARBA00023125"/>
    </source>
</evidence>
<keyword evidence="3" id="KW-0804">Transcription</keyword>
<dbReference type="EMBL" id="JBHUIJ010000028">
    <property type="protein sequence ID" value="MFD2239382.1"/>
    <property type="molecule type" value="Genomic_DNA"/>
</dbReference>
<dbReference type="SUPFAM" id="SSF48008">
    <property type="entry name" value="GntR ligand-binding domain-like"/>
    <property type="match status" value="1"/>
</dbReference>
<dbReference type="RefSeq" id="WP_209738071.1">
    <property type="nucleotide sequence ID" value="NZ_CP072611.1"/>
</dbReference>
<dbReference type="PANTHER" id="PTHR43537">
    <property type="entry name" value="TRANSCRIPTIONAL REGULATOR, GNTR FAMILY"/>
    <property type="match status" value="1"/>
</dbReference>
<accession>A0ABW5CRE0</accession>
<dbReference type="Gene3D" id="1.10.10.10">
    <property type="entry name" value="Winged helix-like DNA-binding domain superfamily/Winged helix DNA-binding domain"/>
    <property type="match status" value="2"/>
</dbReference>
<dbReference type="InterPro" id="IPR036390">
    <property type="entry name" value="WH_DNA-bd_sf"/>
</dbReference>